<dbReference type="GeneID" id="20317957"/>
<keyword evidence="2" id="KW-1185">Reference proteome</keyword>
<dbReference type="EMBL" id="KL596674">
    <property type="protein sequence ID" value="KER29663.1"/>
    <property type="molecule type" value="Genomic_DNA"/>
</dbReference>
<gene>
    <name evidence="1" type="ORF">T265_03770</name>
</gene>
<accession>A0A074ZQK7</accession>
<organism evidence="1 2">
    <name type="scientific">Opisthorchis viverrini</name>
    <name type="common">Southeast Asian liver fluke</name>
    <dbReference type="NCBI Taxonomy" id="6198"/>
    <lineage>
        <taxon>Eukaryota</taxon>
        <taxon>Metazoa</taxon>
        <taxon>Spiralia</taxon>
        <taxon>Lophotrochozoa</taxon>
        <taxon>Platyhelminthes</taxon>
        <taxon>Trematoda</taxon>
        <taxon>Digenea</taxon>
        <taxon>Opisthorchiida</taxon>
        <taxon>Opisthorchiata</taxon>
        <taxon>Opisthorchiidae</taxon>
        <taxon>Opisthorchis</taxon>
    </lineage>
</organism>
<dbReference type="KEGG" id="ovi:T265_03770"/>
<proteinExistence type="predicted"/>
<reference evidence="1 2" key="1">
    <citation type="submission" date="2013-11" db="EMBL/GenBank/DDBJ databases">
        <title>Opisthorchis viverrini - life in the bile duct.</title>
        <authorList>
            <person name="Young N.D."/>
            <person name="Nagarajan N."/>
            <person name="Lin S.J."/>
            <person name="Korhonen P.K."/>
            <person name="Jex A.R."/>
            <person name="Hall R.S."/>
            <person name="Safavi-Hemami H."/>
            <person name="Kaewkong W."/>
            <person name="Bertrand D."/>
            <person name="Gao S."/>
            <person name="Seet Q."/>
            <person name="Wongkham S."/>
            <person name="Teh B.T."/>
            <person name="Wongkham C."/>
            <person name="Intapan P.M."/>
            <person name="Maleewong W."/>
            <person name="Yang X."/>
            <person name="Hu M."/>
            <person name="Wang Z."/>
            <person name="Hofmann A."/>
            <person name="Sternberg P.W."/>
            <person name="Tan P."/>
            <person name="Wang J."/>
            <person name="Gasser R.B."/>
        </authorList>
    </citation>
    <scope>NUCLEOTIDE SEQUENCE [LARGE SCALE GENOMIC DNA]</scope>
</reference>
<protein>
    <submittedName>
        <fullName evidence="1">Uncharacterized protein</fullName>
    </submittedName>
</protein>
<name>A0A074ZQK7_OPIVI</name>
<evidence type="ECO:0000313" key="1">
    <source>
        <dbReference type="EMBL" id="KER29663.1"/>
    </source>
</evidence>
<dbReference type="RefSeq" id="XP_009166587.1">
    <property type="nucleotide sequence ID" value="XM_009168323.1"/>
</dbReference>
<dbReference type="AlphaFoldDB" id="A0A074ZQK7"/>
<dbReference type="Proteomes" id="UP000054324">
    <property type="component" value="Unassembled WGS sequence"/>
</dbReference>
<evidence type="ECO:0000313" key="2">
    <source>
        <dbReference type="Proteomes" id="UP000054324"/>
    </source>
</evidence>
<sequence>MNPASTVTDSNMAFSALVAKGPRNSGTNADLSNTKDDGACQETRLVCTQRPEYKKLSPPIPPKVDRVATVNPTHKAQLLSRTEPGVRRQSAKPTDKSTLRVNAGIEERCENPTTTEKVKLPTSSSIPANVACLIVNTVVRQNLNSESQKPESIEPKNLSCVLLTSLIAGDSEVHTNTRERRSHSNEPHKICQIRKLPASTMLDARLLFSLLSLVEGALSNS</sequence>
<dbReference type="CTD" id="20317957"/>